<evidence type="ECO:0000256" key="1">
    <source>
        <dbReference type="ARBA" id="ARBA00008668"/>
    </source>
</evidence>
<dbReference type="Pfam" id="PF00657">
    <property type="entry name" value="Lipase_GDSL"/>
    <property type="match status" value="1"/>
</dbReference>
<proteinExistence type="inferred from homology"/>
<comment type="similarity">
    <text evidence="1">Belongs to the 'GDSL' lipolytic enzyme family.</text>
</comment>
<accession>A0A565CHM8</accession>
<sequence>MKDPKAYDDKGCLKHLNKFAMDHNNQLQEAIASLRKEFPNVVITYGDYYNAFQYVLRSGRFDKSVTLRSCCGIGGAYNYGGKRPCGALGVPVCSNPDRFISWDGVHLTQRAYRFMSKFLNKKILSEIKCNRV</sequence>
<dbReference type="PANTHER" id="PTHR22835:SF677">
    <property type="entry name" value="ACETYLAJMALAN ESTERASE-LIKE"/>
    <property type="match status" value="1"/>
</dbReference>
<keyword evidence="2" id="KW-0325">Glycoprotein</keyword>
<gene>
    <name evidence="3" type="ORF">ANE_LOCUS23569</name>
</gene>
<dbReference type="EMBL" id="CABITT030000008">
    <property type="protein sequence ID" value="VVB13125.1"/>
    <property type="molecule type" value="Genomic_DNA"/>
</dbReference>
<dbReference type="AlphaFoldDB" id="A0A565CHM8"/>
<protein>
    <submittedName>
        <fullName evidence="3">Uncharacterized protein</fullName>
    </submittedName>
</protein>
<comment type="caution">
    <text evidence="3">The sequence shown here is derived from an EMBL/GenBank/DDBJ whole genome shotgun (WGS) entry which is preliminary data.</text>
</comment>
<dbReference type="InterPro" id="IPR036514">
    <property type="entry name" value="SGNH_hydro_sf"/>
</dbReference>
<reference evidence="3" key="1">
    <citation type="submission" date="2019-07" db="EMBL/GenBank/DDBJ databases">
        <authorList>
            <person name="Dittberner H."/>
        </authorList>
    </citation>
    <scope>NUCLEOTIDE SEQUENCE [LARGE SCALE GENOMIC DNA]</scope>
</reference>
<evidence type="ECO:0000313" key="4">
    <source>
        <dbReference type="Proteomes" id="UP000489600"/>
    </source>
</evidence>
<organism evidence="3 4">
    <name type="scientific">Arabis nemorensis</name>
    <dbReference type="NCBI Taxonomy" id="586526"/>
    <lineage>
        <taxon>Eukaryota</taxon>
        <taxon>Viridiplantae</taxon>
        <taxon>Streptophyta</taxon>
        <taxon>Embryophyta</taxon>
        <taxon>Tracheophyta</taxon>
        <taxon>Spermatophyta</taxon>
        <taxon>Magnoliopsida</taxon>
        <taxon>eudicotyledons</taxon>
        <taxon>Gunneridae</taxon>
        <taxon>Pentapetalae</taxon>
        <taxon>rosids</taxon>
        <taxon>malvids</taxon>
        <taxon>Brassicales</taxon>
        <taxon>Brassicaceae</taxon>
        <taxon>Arabideae</taxon>
        <taxon>Arabis</taxon>
    </lineage>
</organism>
<evidence type="ECO:0000313" key="3">
    <source>
        <dbReference type="EMBL" id="VVB13125.1"/>
    </source>
</evidence>
<dbReference type="InterPro" id="IPR001087">
    <property type="entry name" value="GDSL"/>
</dbReference>
<dbReference type="Proteomes" id="UP000489600">
    <property type="component" value="Unassembled WGS sequence"/>
</dbReference>
<evidence type="ECO:0000256" key="2">
    <source>
        <dbReference type="ARBA" id="ARBA00023180"/>
    </source>
</evidence>
<dbReference type="GO" id="GO:0016788">
    <property type="term" value="F:hydrolase activity, acting on ester bonds"/>
    <property type="evidence" value="ECO:0007669"/>
    <property type="project" value="InterPro"/>
</dbReference>
<dbReference type="Gene3D" id="3.40.50.1110">
    <property type="entry name" value="SGNH hydrolase"/>
    <property type="match status" value="1"/>
</dbReference>
<dbReference type="OrthoDB" id="1600564at2759"/>
<dbReference type="SUPFAM" id="SSF52266">
    <property type="entry name" value="SGNH hydrolase"/>
    <property type="match status" value="1"/>
</dbReference>
<dbReference type="PANTHER" id="PTHR22835">
    <property type="entry name" value="ZINC FINGER FYVE DOMAIN CONTAINING PROTEIN"/>
    <property type="match status" value="1"/>
</dbReference>
<keyword evidence="4" id="KW-1185">Reference proteome</keyword>
<name>A0A565CHM8_9BRAS</name>